<evidence type="ECO:0000259" key="2">
    <source>
        <dbReference type="Pfam" id="PF02120"/>
    </source>
</evidence>
<dbReference type="CDD" id="cd17470">
    <property type="entry name" value="T3SS_Flik_C"/>
    <property type="match status" value="1"/>
</dbReference>
<dbReference type="Gene3D" id="3.30.750.140">
    <property type="match status" value="1"/>
</dbReference>
<dbReference type="AlphaFoldDB" id="A0A0T9NFA2"/>
<reference evidence="4" key="1">
    <citation type="submission" date="2015-03" db="EMBL/GenBank/DDBJ databases">
        <authorList>
            <consortium name="Pathogen Informatics"/>
            <person name="Murphy D."/>
        </authorList>
    </citation>
    <scope>NUCLEOTIDE SEQUENCE [LARGE SCALE GENOMIC DNA]</scope>
    <source>
        <strain evidence="4">IP6945</strain>
    </source>
</reference>
<protein>
    <submittedName>
        <fullName evidence="3">Flagellar hook-length control protein FliK</fullName>
    </submittedName>
</protein>
<feature type="compositionally biased region" description="Low complexity" evidence="1">
    <location>
        <begin position="293"/>
        <end position="312"/>
    </location>
</feature>
<keyword evidence="3" id="KW-0969">Cilium</keyword>
<dbReference type="InterPro" id="IPR038610">
    <property type="entry name" value="FliK-like_C_sf"/>
</dbReference>
<organism evidence="3 4">
    <name type="scientific">Yersinia thracica</name>
    <dbReference type="NCBI Taxonomy" id="2890319"/>
    <lineage>
        <taxon>Bacteria</taxon>
        <taxon>Pseudomonadati</taxon>
        <taxon>Pseudomonadota</taxon>
        <taxon>Gammaproteobacteria</taxon>
        <taxon>Enterobacterales</taxon>
        <taxon>Yersiniaceae</taxon>
        <taxon>Yersinia</taxon>
    </lineage>
</organism>
<dbReference type="RefSeq" id="WP_050112356.1">
    <property type="nucleotide sequence ID" value="NZ_CQAW01000001.1"/>
</dbReference>
<name>A0A0T9NFA2_9GAMM</name>
<dbReference type="InterPro" id="IPR052563">
    <property type="entry name" value="FliK"/>
</dbReference>
<dbReference type="PANTHER" id="PTHR37533">
    <property type="entry name" value="FLAGELLAR HOOK-LENGTH CONTROL PROTEIN"/>
    <property type="match status" value="1"/>
</dbReference>
<proteinExistence type="predicted"/>
<feature type="domain" description="Flagellar hook-length control protein-like C-terminal" evidence="2">
    <location>
        <begin position="213"/>
        <end position="296"/>
    </location>
</feature>
<gene>
    <name evidence="3" type="ORF">ERS008472_00387</name>
</gene>
<dbReference type="EMBL" id="CQAW01000001">
    <property type="protein sequence ID" value="CNH04510.1"/>
    <property type="molecule type" value="Genomic_DNA"/>
</dbReference>
<feature type="region of interest" description="Disordered" evidence="1">
    <location>
        <begin position="290"/>
        <end position="314"/>
    </location>
</feature>
<keyword evidence="3" id="KW-0282">Flagellum</keyword>
<dbReference type="InterPro" id="IPR021136">
    <property type="entry name" value="Flagellar_hook_control-like_C"/>
</dbReference>
<keyword evidence="3" id="KW-0966">Cell projection</keyword>
<keyword evidence="4" id="KW-1185">Reference proteome</keyword>
<evidence type="ECO:0000313" key="3">
    <source>
        <dbReference type="EMBL" id="CNH04510.1"/>
    </source>
</evidence>
<dbReference type="Pfam" id="PF02120">
    <property type="entry name" value="Flg_hook"/>
    <property type="match status" value="1"/>
</dbReference>
<evidence type="ECO:0000256" key="1">
    <source>
        <dbReference type="SAM" id="MobiDB-lite"/>
    </source>
</evidence>
<dbReference type="Proteomes" id="UP000041882">
    <property type="component" value="Unassembled WGS sequence"/>
</dbReference>
<evidence type="ECO:0000313" key="4">
    <source>
        <dbReference type="Proteomes" id="UP000041882"/>
    </source>
</evidence>
<accession>A0A0T9NFA2</accession>
<dbReference type="PANTHER" id="PTHR37533:SF2">
    <property type="entry name" value="FLAGELLAR HOOK-LENGTH CONTROL PROTEIN"/>
    <property type="match status" value="1"/>
</dbReference>
<sequence length="340" mass="36735">MITLTGFAQAGSQLAVENTPIVGNAEEGGTDHLAGFDEALSQAWVPHQPILLRPSVVMDLIAKFDGNLVADDAGTLSPTDEQNQQLLDVLLQFHGQNTPMKTVQSTATMPFVPVVDSHQIVSQLASDNSSSLINLPKSISPRLDITAQPTAPTAENLLLSRIMPEGISAAIPTTLSHIANNSGEVVAPRMESQLTLAANPKAWSQQLHNVLGERLQLQVENKVQHATIRLDPPDMGKIDISVHMEGGKLQVHINASQGDVYRALQQSCAELRQTLTGQNSAAVEVQISANSPQQQQQQQQQQQRQQQNQNQQAHADILAARHIEAQENMSADDGTLLITV</sequence>